<reference evidence="1 2" key="1">
    <citation type="journal article" date="2018" name="Mol. Plant">
        <title>The genome of Artemisia annua provides insight into the evolution of Asteraceae family and artemisinin biosynthesis.</title>
        <authorList>
            <person name="Shen Q."/>
            <person name="Zhang L."/>
            <person name="Liao Z."/>
            <person name="Wang S."/>
            <person name="Yan T."/>
            <person name="Shi P."/>
            <person name="Liu M."/>
            <person name="Fu X."/>
            <person name="Pan Q."/>
            <person name="Wang Y."/>
            <person name="Lv Z."/>
            <person name="Lu X."/>
            <person name="Zhang F."/>
            <person name="Jiang W."/>
            <person name="Ma Y."/>
            <person name="Chen M."/>
            <person name="Hao X."/>
            <person name="Li L."/>
            <person name="Tang Y."/>
            <person name="Lv G."/>
            <person name="Zhou Y."/>
            <person name="Sun X."/>
            <person name="Brodelius P.E."/>
            <person name="Rose J.K.C."/>
            <person name="Tang K."/>
        </authorList>
    </citation>
    <scope>NUCLEOTIDE SEQUENCE [LARGE SCALE GENOMIC DNA]</scope>
    <source>
        <strain evidence="2">cv. Huhao1</strain>
        <tissue evidence="1">Leaf</tissue>
    </source>
</reference>
<comment type="caution">
    <text evidence="1">The sequence shown here is derived from an EMBL/GenBank/DDBJ whole genome shotgun (WGS) entry which is preliminary data.</text>
</comment>
<proteinExistence type="predicted"/>
<keyword evidence="2" id="KW-1185">Reference proteome</keyword>
<dbReference type="OrthoDB" id="411211at2759"/>
<dbReference type="AlphaFoldDB" id="A0A2U1PS93"/>
<organism evidence="1 2">
    <name type="scientific">Artemisia annua</name>
    <name type="common">Sweet wormwood</name>
    <dbReference type="NCBI Taxonomy" id="35608"/>
    <lineage>
        <taxon>Eukaryota</taxon>
        <taxon>Viridiplantae</taxon>
        <taxon>Streptophyta</taxon>
        <taxon>Embryophyta</taxon>
        <taxon>Tracheophyta</taxon>
        <taxon>Spermatophyta</taxon>
        <taxon>Magnoliopsida</taxon>
        <taxon>eudicotyledons</taxon>
        <taxon>Gunneridae</taxon>
        <taxon>Pentapetalae</taxon>
        <taxon>asterids</taxon>
        <taxon>campanulids</taxon>
        <taxon>Asterales</taxon>
        <taxon>Asteraceae</taxon>
        <taxon>Asteroideae</taxon>
        <taxon>Anthemideae</taxon>
        <taxon>Artemisiinae</taxon>
        <taxon>Artemisia</taxon>
    </lineage>
</organism>
<accession>A0A2U1PS93</accession>
<evidence type="ECO:0000313" key="1">
    <source>
        <dbReference type="EMBL" id="PWA88614.1"/>
    </source>
</evidence>
<protein>
    <submittedName>
        <fullName evidence="1">Uncharacterized protein</fullName>
    </submittedName>
</protein>
<dbReference type="EMBL" id="PKPP01000795">
    <property type="protein sequence ID" value="PWA88614.1"/>
    <property type="molecule type" value="Genomic_DNA"/>
</dbReference>
<sequence length="81" mass="8713">MAKVINAYKVGFVINISDPGEDDSLSQNMAKVINAYKVGFVINISDPGEDDSLSQNECRVQLQLQLWSASGGGFISCNTLS</sequence>
<dbReference type="Proteomes" id="UP000245207">
    <property type="component" value="Unassembled WGS sequence"/>
</dbReference>
<evidence type="ECO:0000313" key="2">
    <source>
        <dbReference type="Proteomes" id="UP000245207"/>
    </source>
</evidence>
<name>A0A2U1PS93_ARTAN</name>
<gene>
    <name evidence="1" type="ORF">CTI12_AA118520</name>
</gene>